<dbReference type="Proteomes" id="UP000324222">
    <property type="component" value="Unassembled WGS sequence"/>
</dbReference>
<organism evidence="2 3">
    <name type="scientific">Portunus trituberculatus</name>
    <name type="common">Swimming crab</name>
    <name type="synonym">Neptunus trituberculatus</name>
    <dbReference type="NCBI Taxonomy" id="210409"/>
    <lineage>
        <taxon>Eukaryota</taxon>
        <taxon>Metazoa</taxon>
        <taxon>Ecdysozoa</taxon>
        <taxon>Arthropoda</taxon>
        <taxon>Crustacea</taxon>
        <taxon>Multicrustacea</taxon>
        <taxon>Malacostraca</taxon>
        <taxon>Eumalacostraca</taxon>
        <taxon>Eucarida</taxon>
        <taxon>Decapoda</taxon>
        <taxon>Pleocyemata</taxon>
        <taxon>Brachyura</taxon>
        <taxon>Eubrachyura</taxon>
        <taxon>Portunoidea</taxon>
        <taxon>Portunidae</taxon>
        <taxon>Portuninae</taxon>
        <taxon>Portunus</taxon>
    </lineage>
</organism>
<proteinExistence type="predicted"/>
<comment type="caution">
    <text evidence="2">The sequence shown here is derived from an EMBL/GenBank/DDBJ whole genome shotgun (WGS) entry which is preliminary data.</text>
</comment>
<evidence type="ECO:0000256" key="1">
    <source>
        <dbReference type="SAM" id="MobiDB-lite"/>
    </source>
</evidence>
<feature type="compositionally biased region" description="Basic and acidic residues" evidence="1">
    <location>
        <begin position="77"/>
        <end position="87"/>
    </location>
</feature>
<accession>A0A5B7H8R6</accession>
<protein>
    <submittedName>
        <fullName evidence="2">Uncharacterized protein</fullName>
    </submittedName>
</protein>
<evidence type="ECO:0000313" key="3">
    <source>
        <dbReference type="Proteomes" id="UP000324222"/>
    </source>
</evidence>
<sequence length="87" mass="9645">MMAGEEEEIEAEEAVSRTGAMFHLDVTCEGQQGRGLHINLLQFNLLHRTPVSFASFPWQENRCRLEEGPSAVTGAGEEGKLKGQERT</sequence>
<evidence type="ECO:0000313" key="2">
    <source>
        <dbReference type="EMBL" id="MPC65184.1"/>
    </source>
</evidence>
<reference evidence="2 3" key="1">
    <citation type="submission" date="2019-05" db="EMBL/GenBank/DDBJ databases">
        <title>Another draft genome of Portunus trituberculatus and its Hox gene families provides insights of decapod evolution.</title>
        <authorList>
            <person name="Jeong J.-H."/>
            <person name="Song I."/>
            <person name="Kim S."/>
            <person name="Choi T."/>
            <person name="Kim D."/>
            <person name="Ryu S."/>
            <person name="Kim W."/>
        </authorList>
    </citation>
    <scope>NUCLEOTIDE SEQUENCE [LARGE SCALE GENOMIC DNA]</scope>
    <source>
        <tissue evidence="2">Muscle</tissue>
    </source>
</reference>
<name>A0A5B7H8R6_PORTR</name>
<dbReference type="EMBL" id="VSRR010023021">
    <property type="protein sequence ID" value="MPC65184.1"/>
    <property type="molecule type" value="Genomic_DNA"/>
</dbReference>
<feature type="region of interest" description="Disordered" evidence="1">
    <location>
        <begin position="67"/>
        <end position="87"/>
    </location>
</feature>
<gene>
    <name evidence="2" type="ORF">E2C01_059315</name>
</gene>
<keyword evidence="3" id="KW-1185">Reference proteome</keyword>
<dbReference type="AlphaFoldDB" id="A0A5B7H8R6"/>